<reference evidence="3" key="2">
    <citation type="journal article" date="2019" name="Genome Biol. Evol.">
        <title>Day and night: Metabolic profiles and evolutionary relationships of six axenic non-marine cyanobacteria.</title>
        <authorList>
            <person name="Will S.E."/>
            <person name="Henke P."/>
            <person name="Boedeker C."/>
            <person name="Huang S."/>
            <person name="Brinkmann H."/>
            <person name="Rohde M."/>
            <person name="Jarek M."/>
            <person name="Friedl T."/>
            <person name="Seufert S."/>
            <person name="Schumacher M."/>
            <person name="Overmann J."/>
            <person name="Neumann-Schaal M."/>
            <person name="Petersen J."/>
        </authorList>
    </citation>
    <scope>NUCLEOTIDE SEQUENCE [LARGE SCALE GENOMIC DNA]</scope>
    <source>
        <strain evidence="3">PCC 7102</strain>
    </source>
</reference>
<keyword evidence="4" id="KW-1185">Reference proteome</keyword>
<protein>
    <recommendedName>
        <fullName evidence="2">SH3b domain-containing protein</fullName>
    </recommendedName>
</protein>
<dbReference type="RefSeq" id="WP_127079780.1">
    <property type="nucleotide sequence ID" value="NZ_RSCL01000002.1"/>
</dbReference>
<accession>A0A433VSQ1</accession>
<feature type="signal peptide" evidence="1">
    <location>
        <begin position="1"/>
        <end position="26"/>
    </location>
</feature>
<name>A0A433VSQ1_9CYAN</name>
<organism evidence="3 4">
    <name type="scientific">Dulcicalothrix desertica PCC 7102</name>
    <dbReference type="NCBI Taxonomy" id="232991"/>
    <lineage>
        <taxon>Bacteria</taxon>
        <taxon>Bacillati</taxon>
        <taxon>Cyanobacteriota</taxon>
        <taxon>Cyanophyceae</taxon>
        <taxon>Nostocales</taxon>
        <taxon>Calotrichaceae</taxon>
        <taxon>Dulcicalothrix</taxon>
    </lineage>
</organism>
<dbReference type="EMBL" id="RSCL01000002">
    <property type="protein sequence ID" value="RUT09137.1"/>
    <property type="molecule type" value="Genomic_DNA"/>
</dbReference>
<reference evidence="3" key="1">
    <citation type="submission" date="2018-12" db="EMBL/GenBank/DDBJ databases">
        <authorList>
            <person name="Will S."/>
            <person name="Neumann-Schaal M."/>
            <person name="Henke P."/>
        </authorList>
    </citation>
    <scope>NUCLEOTIDE SEQUENCE</scope>
    <source>
        <strain evidence="3">PCC 7102</strain>
    </source>
</reference>
<dbReference type="AlphaFoldDB" id="A0A433VSQ1"/>
<proteinExistence type="predicted"/>
<dbReference type="OrthoDB" id="465093at2"/>
<comment type="caution">
    <text evidence="3">The sequence shown here is derived from an EMBL/GenBank/DDBJ whole genome shotgun (WGS) entry which is preliminary data.</text>
</comment>
<evidence type="ECO:0000313" key="3">
    <source>
        <dbReference type="EMBL" id="RUT09137.1"/>
    </source>
</evidence>
<dbReference type="InterPro" id="IPR003646">
    <property type="entry name" value="SH3-like_bac-type"/>
</dbReference>
<feature type="chain" id="PRO_5030092601" description="SH3b domain-containing protein" evidence="1">
    <location>
        <begin position="27"/>
        <end position="113"/>
    </location>
</feature>
<evidence type="ECO:0000313" key="4">
    <source>
        <dbReference type="Proteomes" id="UP000271624"/>
    </source>
</evidence>
<evidence type="ECO:0000256" key="1">
    <source>
        <dbReference type="SAM" id="SignalP"/>
    </source>
</evidence>
<sequence>MAFTKLLRIALALLIINICSSFSSTARTEAKQSGTCSFITGNDVMIRTGPGKSYKVVTKMNRGDGVIASHRKGSWVKISARVIGEDNTKPLNGWVNNEFINGCSEPEFDMWRR</sequence>
<keyword evidence="1" id="KW-0732">Signal</keyword>
<dbReference type="Pfam" id="PF08239">
    <property type="entry name" value="SH3_3"/>
    <property type="match status" value="1"/>
</dbReference>
<evidence type="ECO:0000259" key="2">
    <source>
        <dbReference type="Pfam" id="PF08239"/>
    </source>
</evidence>
<dbReference type="Proteomes" id="UP000271624">
    <property type="component" value="Unassembled WGS sequence"/>
</dbReference>
<gene>
    <name evidence="3" type="ORF">DSM106972_011900</name>
</gene>
<feature type="domain" description="SH3b" evidence="2">
    <location>
        <begin position="46"/>
        <end position="100"/>
    </location>
</feature>
<dbReference type="Gene3D" id="2.30.30.40">
    <property type="entry name" value="SH3 Domains"/>
    <property type="match status" value="1"/>
</dbReference>